<name>A0A6J5WTG4_PRUAR</name>
<keyword evidence="3" id="KW-1185">Reference proteome</keyword>
<dbReference type="AlphaFoldDB" id="A0A6J5WTG4"/>
<dbReference type="Proteomes" id="UP000507245">
    <property type="component" value="Unassembled WGS sequence"/>
</dbReference>
<evidence type="ECO:0000313" key="3">
    <source>
        <dbReference type="Proteomes" id="UP000507245"/>
    </source>
</evidence>
<proteinExistence type="predicted"/>
<protein>
    <submittedName>
        <fullName evidence="2">Uncharacterized protein</fullName>
    </submittedName>
</protein>
<accession>A0A6J5WTG4</accession>
<evidence type="ECO:0000256" key="1">
    <source>
        <dbReference type="SAM" id="MobiDB-lite"/>
    </source>
</evidence>
<evidence type="ECO:0000313" key="2">
    <source>
        <dbReference type="EMBL" id="CAB4303543.1"/>
    </source>
</evidence>
<sequence length="75" mass="8290">MRSLFLPDQLSNPEIAIIQNKDLVVQYVPIDEQVADILTKGLIFPFLSPPAAIRPSPTQGPKPKILPKTSPNSRK</sequence>
<organism evidence="2 3">
    <name type="scientific">Prunus armeniaca</name>
    <name type="common">Apricot</name>
    <name type="synonym">Armeniaca vulgaris</name>
    <dbReference type="NCBI Taxonomy" id="36596"/>
    <lineage>
        <taxon>Eukaryota</taxon>
        <taxon>Viridiplantae</taxon>
        <taxon>Streptophyta</taxon>
        <taxon>Embryophyta</taxon>
        <taxon>Tracheophyta</taxon>
        <taxon>Spermatophyta</taxon>
        <taxon>Magnoliopsida</taxon>
        <taxon>eudicotyledons</taxon>
        <taxon>Gunneridae</taxon>
        <taxon>Pentapetalae</taxon>
        <taxon>rosids</taxon>
        <taxon>fabids</taxon>
        <taxon>Rosales</taxon>
        <taxon>Rosaceae</taxon>
        <taxon>Amygdaloideae</taxon>
        <taxon>Amygdaleae</taxon>
        <taxon>Prunus</taxon>
    </lineage>
</organism>
<reference evidence="3" key="1">
    <citation type="journal article" date="2020" name="Genome Biol.">
        <title>Gamete binning: chromosome-level and haplotype-resolved genome assembly enabled by high-throughput single-cell sequencing of gamete genomes.</title>
        <authorList>
            <person name="Campoy J.A."/>
            <person name="Sun H."/>
            <person name="Goel M."/>
            <person name="Jiao W.-B."/>
            <person name="Folz-Donahue K."/>
            <person name="Wang N."/>
            <person name="Rubio M."/>
            <person name="Liu C."/>
            <person name="Kukat C."/>
            <person name="Ruiz D."/>
            <person name="Huettel B."/>
            <person name="Schneeberger K."/>
        </authorList>
    </citation>
    <scope>NUCLEOTIDE SEQUENCE [LARGE SCALE GENOMIC DNA]</scope>
    <source>
        <strain evidence="3">cv. Rojo Pasion</strain>
    </source>
</reference>
<gene>
    <name evidence="2" type="ORF">ORAREDHAP_LOCUS19861</name>
</gene>
<dbReference type="EMBL" id="CAEKKB010000003">
    <property type="protein sequence ID" value="CAB4303543.1"/>
    <property type="molecule type" value="Genomic_DNA"/>
</dbReference>
<feature type="region of interest" description="Disordered" evidence="1">
    <location>
        <begin position="52"/>
        <end position="75"/>
    </location>
</feature>